<feature type="region of interest" description="Disordered" evidence="1">
    <location>
        <begin position="187"/>
        <end position="218"/>
    </location>
</feature>
<evidence type="ECO:0000313" key="3">
    <source>
        <dbReference type="Proteomes" id="UP001372338"/>
    </source>
</evidence>
<protein>
    <submittedName>
        <fullName evidence="2">Uncharacterized protein</fullName>
    </submittedName>
</protein>
<feature type="compositionally biased region" description="Basic residues" evidence="1">
    <location>
        <begin position="462"/>
        <end position="474"/>
    </location>
</feature>
<evidence type="ECO:0000256" key="1">
    <source>
        <dbReference type="SAM" id="MobiDB-lite"/>
    </source>
</evidence>
<dbReference type="Proteomes" id="UP001372338">
    <property type="component" value="Unassembled WGS sequence"/>
</dbReference>
<evidence type="ECO:0000313" key="2">
    <source>
        <dbReference type="EMBL" id="KAK7277127.1"/>
    </source>
</evidence>
<feature type="region of interest" description="Disordered" evidence="1">
    <location>
        <begin position="535"/>
        <end position="569"/>
    </location>
</feature>
<feature type="compositionally biased region" description="Basic and acidic residues" evidence="1">
    <location>
        <begin position="187"/>
        <end position="197"/>
    </location>
</feature>
<feature type="compositionally biased region" description="Basic and acidic residues" evidence="1">
    <location>
        <begin position="535"/>
        <end position="559"/>
    </location>
</feature>
<accession>A0AAN9FIN3</accession>
<dbReference type="AlphaFoldDB" id="A0AAN9FIN3"/>
<comment type="caution">
    <text evidence="2">The sequence shown here is derived from an EMBL/GenBank/DDBJ whole genome shotgun (WGS) entry which is preliminary data.</text>
</comment>
<feature type="region of interest" description="Disordered" evidence="1">
    <location>
        <begin position="454"/>
        <end position="474"/>
    </location>
</feature>
<feature type="compositionally biased region" description="Basic and acidic residues" evidence="1">
    <location>
        <begin position="7"/>
        <end position="17"/>
    </location>
</feature>
<organism evidence="2 3">
    <name type="scientific">Crotalaria pallida</name>
    <name type="common">Smooth rattlebox</name>
    <name type="synonym">Crotalaria striata</name>
    <dbReference type="NCBI Taxonomy" id="3830"/>
    <lineage>
        <taxon>Eukaryota</taxon>
        <taxon>Viridiplantae</taxon>
        <taxon>Streptophyta</taxon>
        <taxon>Embryophyta</taxon>
        <taxon>Tracheophyta</taxon>
        <taxon>Spermatophyta</taxon>
        <taxon>Magnoliopsida</taxon>
        <taxon>eudicotyledons</taxon>
        <taxon>Gunneridae</taxon>
        <taxon>Pentapetalae</taxon>
        <taxon>rosids</taxon>
        <taxon>fabids</taxon>
        <taxon>Fabales</taxon>
        <taxon>Fabaceae</taxon>
        <taxon>Papilionoideae</taxon>
        <taxon>50 kb inversion clade</taxon>
        <taxon>genistoids sensu lato</taxon>
        <taxon>core genistoids</taxon>
        <taxon>Crotalarieae</taxon>
        <taxon>Crotalaria</taxon>
    </lineage>
</organism>
<proteinExistence type="predicted"/>
<dbReference type="EMBL" id="JAYWIO010000003">
    <property type="protein sequence ID" value="KAK7277127.1"/>
    <property type="molecule type" value="Genomic_DNA"/>
</dbReference>
<gene>
    <name evidence="2" type="ORF">RIF29_18277</name>
</gene>
<keyword evidence="3" id="KW-1185">Reference proteome</keyword>
<feature type="compositionally biased region" description="Basic and acidic residues" evidence="1">
    <location>
        <begin position="26"/>
        <end position="37"/>
    </location>
</feature>
<feature type="region of interest" description="Disordered" evidence="1">
    <location>
        <begin position="1"/>
        <end position="37"/>
    </location>
</feature>
<reference evidence="2 3" key="1">
    <citation type="submission" date="2024-01" db="EMBL/GenBank/DDBJ databases">
        <title>The genomes of 5 underutilized Papilionoideae crops provide insights into root nodulation and disease resistanc.</title>
        <authorList>
            <person name="Yuan L."/>
        </authorList>
    </citation>
    <scope>NUCLEOTIDE SEQUENCE [LARGE SCALE GENOMIC DNA]</scope>
    <source>
        <strain evidence="2">ZHUSHIDOU_FW_LH</strain>
        <tissue evidence="2">Leaf</tissue>
    </source>
</reference>
<feature type="region of interest" description="Disordered" evidence="1">
    <location>
        <begin position="66"/>
        <end position="85"/>
    </location>
</feature>
<name>A0AAN9FIN3_CROPI</name>
<sequence length="569" mass="64421">MRPCYADGKRRAEEERSSNQVGRNTSEVRRKEVKDKKIQEMETNTNVWRRLGGRVEKVWARVVDQGKDGANKASNKRESFQEEEQRWASRNPRPYVMQRGWFPRSRYKKSMNQFRKEEYKITSGLEYVPIEDKVWLAKCYVGDLHGFDVIDEIQNLILAEGLIHIRAVRMGGRRFLLYSTDEILEERPSGSSKELKSPKPSRYDTGSEDESQSSGAGSIDRWMVEYQKDLFEGEEDDDVVAWVNGENSNEAIKSANDEENKEWEYVENRKSQESSKNEVGGWVGYTKQMENRTGSIKLGSGSHEGVNDDCCDVDSGLAQNLKLKEQMGLEWFVDISNSCRKTIEENGLKSNEEGPISFNSVDEKSDGLVTPAVDKHLSVNTDSSPNEKTDLVGSFVKETPAWENAVKSALTADANISDKENEVYQMREEVLTQSKKEKALEMAMVCSAGGDIKKKATDATGKNRKRQGKQRRRRVHVTEEVIHGSKSGSQLQCELISGNPAPDAKLIWEMGKELGVLSCEGDEVMIRRLTQMELKDMGLEKHSEGRTEDVGRDDSKEEGDLQAVRRVSG</sequence>